<feature type="region of interest" description="Disordered" evidence="1">
    <location>
        <begin position="1"/>
        <end position="24"/>
    </location>
</feature>
<evidence type="ECO:0000313" key="3">
    <source>
        <dbReference type="Proteomes" id="UP000030151"/>
    </source>
</evidence>
<reference evidence="2 3" key="1">
    <citation type="submission" date="2014-02" db="EMBL/GenBank/DDBJ databases">
        <title>The genome sequence of the entomopathogenic fungus Metarhizium robertsii ARSEF 2575.</title>
        <authorList>
            <person name="Giuliano Garisto Donzelli B."/>
            <person name="Roe B.A."/>
            <person name="Macmil S.L."/>
            <person name="Krasnoff S.B."/>
            <person name="Gibson D.M."/>
        </authorList>
    </citation>
    <scope>NUCLEOTIDE SEQUENCE [LARGE SCALE GENOMIC DNA]</scope>
    <source>
        <strain evidence="2 3">ARSEF 2575</strain>
    </source>
</reference>
<feature type="compositionally biased region" description="Polar residues" evidence="1">
    <location>
        <begin position="8"/>
        <end position="24"/>
    </location>
</feature>
<name>A0A014MUG0_9HYPO</name>
<dbReference type="Proteomes" id="UP000030151">
    <property type="component" value="Unassembled WGS sequence"/>
</dbReference>
<proteinExistence type="predicted"/>
<dbReference type="SUPFAM" id="SSF56112">
    <property type="entry name" value="Protein kinase-like (PK-like)"/>
    <property type="match status" value="1"/>
</dbReference>
<evidence type="ECO:0000256" key="1">
    <source>
        <dbReference type="SAM" id="MobiDB-lite"/>
    </source>
</evidence>
<organism evidence="2 3">
    <name type="scientific">Metarhizium robertsii</name>
    <dbReference type="NCBI Taxonomy" id="568076"/>
    <lineage>
        <taxon>Eukaryota</taxon>
        <taxon>Fungi</taxon>
        <taxon>Dikarya</taxon>
        <taxon>Ascomycota</taxon>
        <taxon>Pezizomycotina</taxon>
        <taxon>Sordariomycetes</taxon>
        <taxon>Hypocreomycetidae</taxon>
        <taxon>Hypocreales</taxon>
        <taxon>Clavicipitaceae</taxon>
        <taxon>Metarhizium</taxon>
    </lineage>
</organism>
<keyword evidence="2" id="KW-0418">Kinase</keyword>
<accession>A0A014MUG0</accession>
<dbReference type="HOGENOM" id="CLU_1115791_0_0_1"/>
<evidence type="ECO:0000313" key="2">
    <source>
        <dbReference type="EMBL" id="EXU94760.1"/>
    </source>
</evidence>
<dbReference type="InterPro" id="IPR011009">
    <property type="entry name" value="Kinase-like_dom_sf"/>
</dbReference>
<sequence length="242" mass="26783">MHDAVHNSIASSVNENNPTSSCSLSRLPQTTTQCKMLRRKPAFQQLHLRVSNAYPVVLICRHPNEDYFPVPGDATIAGTTAWVGVCRKNHIRKLAVIQEIAVPNVARVIALYHQKGKFYAAYEYIDLDILEIGPLADKEIANAFLQVLRGIQRLLFLSIGFRIDSIRVNSSGDVKIVLDWSYEPMQDQHTRTAGMPYVALFLHKIMEGLGGGHRKWSQSAAAFLGLLKAGHLPAVTGKGISL</sequence>
<gene>
    <name evidence="2" type="ORF">X797_012157</name>
</gene>
<keyword evidence="2" id="KW-0808">Transferase</keyword>
<dbReference type="EMBL" id="JELW01000158">
    <property type="protein sequence ID" value="EXU94760.1"/>
    <property type="molecule type" value="Genomic_DNA"/>
</dbReference>
<dbReference type="GO" id="GO:0016301">
    <property type="term" value="F:kinase activity"/>
    <property type="evidence" value="ECO:0007669"/>
    <property type="project" value="UniProtKB-KW"/>
</dbReference>
<comment type="caution">
    <text evidence="2">The sequence shown here is derived from an EMBL/GenBank/DDBJ whole genome shotgun (WGS) entry which is preliminary data.</text>
</comment>
<protein>
    <submittedName>
        <fullName evidence="2">Protein kinase-like domain protein</fullName>
    </submittedName>
</protein>
<dbReference type="AlphaFoldDB" id="A0A014MUG0"/>